<dbReference type="InterPro" id="IPR002347">
    <property type="entry name" value="SDR_fam"/>
</dbReference>
<evidence type="ECO:0000313" key="3">
    <source>
        <dbReference type="Proteomes" id="UP001497497"/>
    </source>
</evidence>
<gene>
    <name evidence="2" type="ORF">GSLYS_00006675001</name>
</gene>
<dbReference type="PRINTS" id="PR00080">
    <property type="entry name" value="SDRFAMILY"/>
</dbReference>
<evidence type="ECO:0000256" key="1">
    <source>
        <dbReference type="ARBA" id="ARBA00023002"/>
    </source>
</evidence>
<dbReference type="FunFam" id="3.40.50.720:FF:000084">
    <property type="entry name" value="Short-chain dehydrogenase reductase"/>
    <property type="match status" value="1"/>
</dbReference>
<reference evidence="2 3" key="1">
    <citation type="submission" date="2024-04" db="EMBL/GenBank/DDBJ databases">
        <authorList>
            <consortium name="Genoscope - CEA"/>
            <person name="William W."/>
        </authorList>
    </citation>
    <scope>NUCLEOTIDE SEQUENCE [LARGE SCALE GENOMIC DNA]</scope>
</reference>
<dbReference type="PANTHER" id="PTHR43975">
    <property type="entry name" value="ZGC:101858"/>
    <property type="match status" value="1"/>
</dbReference>
<dbReference type="PROSITE" id="PS00061">
    <property type="entry name" value="ADH_SHORT"/>
    <property type="match status" value="1"/>
</dbReference>
<dbReference type="InterPro" id="IPR020904">
    <property type="entry name" value="Sc_DH/Rdtase_CS"/>
</dbReference>
<name>A0AAV2HFD7_LYMST</name>
<dbReference type="Gene3D" id="3.40.50.720">
    <property type="entry name" value="NAD(P)-binding Rossmann-like Domain"/>
    <property type="match status" value="1"/>
</dbReference>
<keyword evidence="3" id="KW-1185">Reference proteome</keyword>
<organism evidence="2 3">
    <name type="scientific">Lymnaea stagnalis</name>
    <name type="common">Great pond snail</name>
    <name type="synonym">Helix stagnalis</name>
    <dbReference type="NCBI Taxonomy" id="6523"/>
    <lineage>
        <taxon>Eukaryota</taxon>
        <taxon>Metazoa</taxon>
        <taxon>Spiralia</taxon>
        <taxon>Lophotrochozoa</taxon>
        <taxon>Mollusca</taxon>
        <taxon>Gastropoda</taxon>
        <taxon>Heterobranchia</taxon>
        <taxon>Euthyneura</taxon>
        <taxon>Panpulmonata</taxon>
        <taxon>Hygrophila</taxon>
        <taxon>Lymnaeoidea</taxon>
        <taxon>Lymnaeidae</taxon>
        <taxon>Lymnaea</taxon>
    </lineage>
</organism>
<dbReference type="PANTHER" id="PTHR43975:SF2">
    <property type="entry name" value="EG:BACR7A4.14 PROTEIN-RELATED"/>
    <property type="match status" value="1"/>
</dbReference>
<keyword evidence="1" id="KW-0560">Oxidoreductase</keyword>
<sequence>MSSYFKDKVAIVTGSSSGIGEAIAISLAVKGARVSLCGRDPDRLKTVLDRAVEVSGGHKERFITVRGDLNEEDCRRDIVGKTIEAFGQLDILIANAGVSVPGSTIRDATPEIYDKTMDTNVKAVFFLIQDALPHLEKTKGNILCVSSVLNSLVLVPDIIYPVSKAAVKHMCNCLAVQLGPKGIRVNTVNPAHIPTRIGRDYEHTQAAVDWINKEKKSVALPHYEGSAEDVADAVVFLVSDNAVGITGQHLNVDGGRSFFGASNME</sequence>
<dbReference type="Pfam" id="PF13561">
    <property type="entry name" value="adh_short_C2"/>
    <property type="match status" value="1"/>
</dbReference>
<proteinExistence type="predicted"/>
<dbReference type="AlphaFoldDB" id="A0AAV2HFD7"/>
<dbReference type="GO" id="GO:0016491">
    <property type="term" value="F:oxidoreductase activity"/>
    <property type="evidence" value="ECO:0007669"/>
    <property type="project" value="UniProtKB-KW"/>
</dbReference>
<comment type="caution">
    <text evidence="2">The sequence shown here is derived from an EMBL/GenBank/DDBJ whole genome shotgun (WGS) entry which is preliminary data.</text>
</comment>
<dbReference type="InterPro" id="IPR036291">
    <property type="entry name" value="NAD(P)-bd_dom_sf"/>
</dbReference>
<dbReference type="SUPFAM" id="SSF51735">
    <property type="entry name" value="NAD(P)-binding Rossmann-fold domains"/>
    <property type="match status" value="1"/>
</dbReference>
<protein>
    <submittedName>
        <fullName evidence="2">Uncharacterized protein</fullName>
    </submittedName>
</protein>
<dbReference type="EMBL" id="CAXITT010000121">
    <property type="protein sequence ID" value="CAL1532657.1"/>
    <property type="molecule type" value="Genomic_DNA"/>
</dbReference>
<dbReference type="PRINTS" id="PR00081">
    <property type="entry name" value="GDHRDH"/>
</dbReference>
<evidence type="ECO:0000313" key="2">
    <source>
        <dbReference type="EMBL" id="CAL1532657.1"/>
    </source>
</evidence>
<accession>A0AAV2HFD7</accession>
<dbReference type="Proteomes" id="UP001497497">
    <property type="component" value="Unassembled WGS sequence"/>
</dbReference>